<protein>
    <submittedName>
        <fullName evidence="2">Uncharacterized protein</fullName>
    </submittedName>
</protein>
<feature type="compositionally biased region" description="Acidic residues" evidence="1">
    <location>
        <begin position="559"/>
        <end position="600"/>
    </location>
</feature>
<organism evidence="2 3">
    <name type="scientific">Xylaria bambusicola</name>
    <dbReference type="NCBI Taxonomy" id="326684"/>
    <lineage>
        <taxon>Eukaryota</taxon>
        <taxon>Fungi</taxon>
        <taxon>Dikarya</taxon>
        <taxon>Ascomycota</taxon>
        <taxon>Pezizomycotina</taxon>
        <taxon>Sordariomycetes</taxon>
        <taxon>Xylariomycetidae</taxon>
        <taxon>Xylariales</taxon>
        <taxon>Xylariaceae</taxon>
        <taxon>Xylaria</taxon>
    </lineage>
</organism>
<dbReference type="Proteomes" id="UP001305414">
    <property type="component" value="Unassembled WGS sequence"/>
</dbReference>
<proteinExistence type="predicted"/>
<dbReference type="EMBL" id="JAWHQM010000045">
    <property type="protein sequence ID" value="KAK5634838.1"/>
    <property type="molecule type" value="Genomic_DNA"/>
</dbReference>
<keyword evidence="3" id="KW-1185">Reference proteome</keyword>
<evidence type="ECO:0000313" key="2">
    <source>
        <dbReference type="EMBL" id="KAK5634838.1"/>
    </source>
</evidence>
<reference evidence="2 3" key="1">
    <citation type="submission" date="2023-10" db="EMBL/GenBank/DDBJ databases">
        <title>Draft genome sequence of Xylaria bambusicola isolate GMP-LS, the root and basal stem rot pathogen of sugarcane in Indonesia.</title>
        <authorList>
            <person name="Selvaraj P."/>
            <person name="Muralishankar V."/>
            <person name="Muruganantham S."/>
            <person name="Sp S."/>
            <person name="Haryani S."/>
            <person name="Lau K.J.X."/>
            <person name="Naqvi N.I."/>
        </authorList>
    </citation>
    <scope>NUCLEOTIDE SEQUENCE [LARGE SCALE GENOMIC DNA]</scope>
    <source>
        <strain evidence="2">GMP-LS</strain>
    </source>
</reference>
<comment type="caution">
    <text evidence="2">The sequence shown here is derived from an EMBL/GenBank/DDBJ whole genome shotgun (WGS) entry which is preliminary data.</text>
</comment>
<gene>
    <name evidence="2" type="ORF">RRF57_010551</name>
</gene>
<evidence type="ECO:0000256" key="1">
    <source>
        <dbReference type="SAM" id="MobiDB-lite"/>
    </source>
</evidence>
<feature type="compositionally biased region" description="Basic and acidic residues" evidence="1">
    <location>
        <begin position="254"/>
        <end position="269"/>
    </location>
</feature>
<evidence type="ECO:0000313" key="3">
    <source>
        <dbReference type="Proteomes" id="UP001305414"/>
    </source>
</evidence>
<sequence length="722" mass="83032">MAAPLNTLRQRFGYLTEIVDLLDSSFNKDFDLRDPKSNDGTANKFLAGYTGIIDTLDHITKEKYKDGVDQDLDNDLNRLFKRTVEILPKAAKHVRKLHVKLVPVHKELLEATLRLRKRADCSGDMFTYALRMNTELEGIRPPPRAAWNEDATDFKPSEEFEGVFEDFGKLEKDPHNRQQRYEFYATRSARLLQSALHALRLPEYFMDPEEETFFANETRPTYVEYPYGSEEFLYGTGSRPGILSVKMKLGAPLTKDEQSKVDKATEKTTPKPVKTYTQKAKSLKTPVNKGKAKEAGQSKGPKKRPSKSKTQDQARKKPRTGWGYFMGIVNAAADVEDVLRDSKFMSAKDPDTGRPDSNRLVTPTVETRRNLLARYRDDYIYIIDEIYKRRFGTPDTASKLPQTAVERKTWLETADKEVTKARDNVKSLIETTTTNAKAKQLRLEAYRLKLARAMYTLGLLSGYPAASEAEIKAGLKARLDDWILYEEAWNASELVNLERAGVSQQLWDKISEDVKKRVDNIQQWLEMWDEVDSEESDQDRDGHDVDDADTFQSPFPDPAVDDAEDEGYEEEVEEEQEEEEEEDDVDAMDIDSDPDPDVIEVDNPPKKNNAAAQGMILTEEEIYNGEVNLDRVLNPQIRPNAEDYLLDVREENRRRNWFRGMAEAEYAGQSSPPWTSGRSFNIYAAGGPPGWENMPLDTAWERMQYMWVLTYWRFFQLRELDR</sequence>
<feature type="region of interest" description="Disordered" evidence="1">
    <location>
        <begin position="254"/>
        <end position="317"/>
    </location>
</feature>
<name>A0AAN7ZD25_9PEZI</name>
<dbReference type="AlphaFoldDB" id="A0AAN7ZD25"/>
<feature type="region of interest" description="Disordered" evidence="1">
    <location>
        <begin position="531"/>
        <end position="608"/>
    </location>
</feature>
<accession>A0AAN7ZD25</accession>